<dbReference type="AlphaFoldDB" id="A0A4D7YW14"/>
<feature type="chain" id="PRO_5020649886" description="Transposase" evidence="1">
    <location>
        <begin position="20"/>
        <end position="76"/>
    </location>
</feature>
<protein>
    <recommendedName>
        <fullName evidence="4">Transposase</fullName>
    </recommendedName>
</protein>
<reference evidence="2 3" key="1">
    <citation type="submission" date="2019-04" db="EMBL/GenBank/DDBJ databases">
        <title>Complete genome sequence of Agrobacterium tumefaciens CFBP7129.</title>
        <authorList>
            <person name="Haryono M."/>
            <person name="Lin Y.-C."/>
            <person name="Lai E.-M."/>
            <person name="Kuo C.-H."/>
        </authorList>
    </citation>
    <scope>NUCLEOTIDE SEQUENCE [LARGE SCALE GENOMIC DNA]</scope>
    <source>
        <strain evidence="2 3">CFBP7129</strain>
        <plasmid evidence="3">patcfbp7129b</plasmid>
    </source>
</reference>
<dbReference type="EMBL" id="CP039925">
    <property type="protein sequence ID" value="QCL98216.1"/>
    <property type="molecule type" value="Genomic_DNA"/>
</dbReference>
<keyword evidence="2" id="KW-0614">Plasmid</keyword>
<evidence type="ECO:0000313" key="2">
    <source>
        <dbReference type="EMBL" id="QCL98216.1"/>
    </source>
</evidence>
<accession>A0A4D7YW14</accession>
<evidence type="ECO:0000256" key="1">
    <source>
        <dbReference type="SAM" id="SignalP"/>
    </source>
</evidence>
<dbReference type="Proteomes" id="UP000298649">
    <property type="component" value="Plasmid pAtCFBP7129b"/>
</dbReference>
<evidence type="ECO:0000313" key="3">
    <source>
        <dbReference type="Proteomes" id="UP000298649"/>
    </source>
</evidence>
<organism evidence="2 3">
    <name type="scientific">Agrobacterium tumefaciens</name>
    <dbReference type="NCBI Taxonomy" id="358"/>
    <lineage>
        <taxon>Bacteria</taxon>
        <taxon>Pseudomonadati</taxon>
        <taxon>Pseudomonadota</taxon>
        <taxon>Alphaproteobacteria</taxon>
        <taxon>Hyphomicrobiales</taxon>
        <taxon>Rhizobiaceae</taxon>
        <taxon>Rhizobium/Agrobacterium group</taxon>
        <taxon>Agrobacterium</taxon>
        <taxon>Agrobacterium tumefaciens complex</taxon>
    </lineage>
</organism>
<proteinExistence type="predicted"/>
<name>A0A4D7YW14_AGRTU</name>
<geneLocation type="plasmid" evidence="3">
    <name>patcfbp7129b</name>
</geneLocation>
<keyword evidence="1" id="KW-0732">Signal</keyword>
<sequence length="76" mass="8157">MACIVAARLIQLGFQHALAGLVSMQITGNPALASLHKLISTAVQLKSDPLDLPPRILDHRDQIFKVTGTFLPPGND</sequence>
<feature type="signal peptide" evidence="1">
    <location>
        <begin position="1"/>
        <end position="19"/>
    </location>
</feature>
<evidence type="ECO:0008006" key="4">
    <source>
        <dbReference type="Google" id="ProtNLM"/>
    </source>
</evidence>
<gene>
    <name evidence="2" type="ORF">CFBP7129_29010</name>
</gene>